<gene>
    <name evidence="2" type="ORF">NDM98_10435</name>
</gene>
<name>A0ABT0XKH3_9BACI</name>
<dbReference type="GO" id="GO:0003677">
    <property type="term" value="F:DNA binding"/>
    <property type="evidence" value="ECO:0007669"/>
    <property type="project" value="UniProtKB-KW"/>
</dbReference>
<dbReference type="Proteomes" id="UP001203665">
    <property type="component" value="Unassembled WGS sequence"/>
</dbReference>
<evidence type="ECO:0000313" key="2">
    <source>
        <dbReference type="EMBL" id="MCM2675868.1"/>
    </source>
</evidence>
<dbReference type="SUPFAM" id="SSF89447">
    <property type="entry name" value="AbrB/MazE/MraZ-like"/>
    <property type="match status" value="1"/>
</dbReference>
<evidence type="ECO:0000313" key="3">
    <source>
        <dbReference type="Proteomes" id="UP001203665"/>
    </source>
</evidence>
<dbReference type="InterPro" id="IPR007159">
    <property type="entry name" value="SpoVT-AbrB_dom"/>
</dbReference>
<evidence type="ECO:0000259" key="1">
    <source>
        <dbReference type="SMART" id="SM00966"/>
    </source>
</evidence>
<keyword evidence="3" id="KW-1185">Reference proteome</keyword>
<dbReference type="Pfam" id="PF04014">
    <property type="entry name" value="MazE_antitoxin"/>
    <property type="match status" value="1"/>
</dbReference>
<comment type="caution">
    <text evidence="2">The sequence shown here is derived from an EMBL/GenBank/DDBJ whole genome shotgun (WGS) entry which is preliminary data.</text>
</comment>
<protein>
    <submittedName>
        <fullName evidence="2">AbrB/MazE/SpoVT family DNA-binding domain-containing protein</fullName>
    </submittedName>
</protein>
<organism evidence="2 3">
    <name type="scientific">Alkalicoccobacillus plakortidis</name>
    <dbReference type="NCBI Taxonomy" id="444060"/>
    <lineage>
        <taxon>Bacteria</taxon>
        <taxon>Bacillati</taxon>
        <taxon>Bacillota</taxon>
        <taxon>Bacilli</taxon>
        <taxon>Bacillales</taxon>
        <taxon>Bacillaceae</taxon>
        <taxon>Alkalicoccobacillus</taxon>
    </lineage>
</organism>
<dbReference type="RefSeq" id="WP_251607193.1">
    <property type="nucleotide sequence ID" value="NZ_JAMQJY010000001.1"/>
</dbReference>
<dbReference type="PANTHER" id="PTHR40516:SF1">
    <property type="entry name" value="ANTITOXIN CHPS-RELATED"/>
    <property type="match status" value="1"/>
</dbReference>
<proteinExistence type="predicted"/>
<feature type="domain" description="SpoVT-AbrB" evidence="1">
    <location>
        <begin position="20"/>
        <end position="65"/>
    </location>
</feature>
<sequence length="93" mass="10624">MRAVHGRISDSTLKESTVLQKWGNSSGVRIPASYKKMLGIENGSKLDMELINGTIVIKKARKKQTLDELLSKYDPEKEHKEIDWGRPEGEELW</sequence>
<keyword evidence="2" id="KW-0238">DNA-binding</keyword>
<reference evidence="2" key="1">
    <citation type="submission" date="2022-06" db="EMBL/GenBank/DDBJ databases">
        <title>Alkalicoccobacillus porphyridii sp. nov., isolated from a marine red alga, Porphyridium purpureum and reclassification of Shouchella plakortidis and Shouchella gibsonii as Alkalicoccobacillus plakortidis comb. nov. and Alkalicoccobacillus gibsonii comb. nov.</title>
        <authorList>
            <person name="Kim K.H."/>
            <person name="Lee J.K."/>
            <person name="Han D.M."/>
            <person name="Baek J.H."/>
            <person name="Jeon C.O."/>
        </authorList>
    </citation>
    <scope>NUCLEOTIDE SEQUENCE</scope>
    <source>
        <strain evidence="2">DSM 19153</strain>
    </source>
</reference>
<dbReference type="PANTHER" id="PTHR40516">
    <property type="entry name" value="ANTITOXIN CHPS-RELATED"/>
    <property type="match status" value="1"/>
</dbReference>
<dbReference type="SMART" id="SM00966">
    <property type="entry name" value="SpoVT_AbrB"/>
    <property type="match status" value="1"/>
</dbReference>
<dbReference type="InterPro" id="IPR037914">
    <property type="entry name" value="SpoVT-AbrB_sf"/>
</dbReference>
<dbReference type="InterPro" id="IPR039052">
    <property type="entry name" value="Antitox_PemI-like"/>
</dbReference>
<dbReference type="EMBL" id="JAMQJY010000001">
    <property type="protein sequence ID" value="MCM2675868.1"/>
    <property type="molecule type" value="Genomic_DNA"/>
</dbReference>
<dbReference type="Gene3D" id="2.10.260.10">
    <property type="match status" value="1"/>
</dbReference>
<accession>A0ABT0XKH3</accession>